<accession>A0A1Q5ZY49</accession>
<dbReference type="AlphaFoldDB" id="A0A1Q5ZY49"/>
<dbReference type="EMBL" id="MPPL01000001">
    <property type="protein sequence ID" value="OKS86686.1"/>
    <property type="molecule type" value="Genomic_DNA"/>
</dbReference>
<dbReference type="OrthoDB" id="8746011at2"/>
<reference evidence="1 2" key="1">
    <citation type="submission" date="2016-11" db="EMBL/GenBank/DDBJ databases">
        <title>Whole Genome Sequencing of Mucilaginibacter polytrichastri RG4-7(T) isolated from the moss sample.</title>
        <authorList>
            <person name="Li Y."/>
        </authorList>
    </citation>
    <scope>NUCLEOTIDE SEQUENCE [LARGE SCALE GENOMIC DNA]</scope>
    <source>
        <strain evidence="1 2">RG4-7</strain>
    </source>
</reference>
<evidence type="ECO:0000313" key="1">
    <source>
        <dbReference type="EMBL" id="OKS86686.1"/>
    </source>
</evidence>
<dbReference type="RefSeq" id="WP_074489353.1">
    <property type="nucleotide sequence ID" value="NZ_FPAM01000004.1"/>
</dbReference>
<dbReference type="STRING" id="1302689.RG47T_2143"/>
<keyword evidence="2" id="KW-1185">Reference proteome</keyword>
<organism evidence="1 2">
    <name type="scientific">Mucilaginibacter polytrichastri</name>
    <dbReference type="NCBI Taxonomy" id="1302689"/>
    <lineage>
        <taxon>Bacteria</taxon>
        <taxon>Pseudomonadati</taxon>
        <taxon>Bacteroidota</taxon>
        <taxon>Sphingobacteriia</taxon>
        <taxon>Sphingobacteriales</taxon>
        <taxon>Sphingobacteriaceae</taxon>
        <taxon>Mucilaginibacter</taxon>
    </lineage>
</organism>
<name>A0A1Q5ZY49_9SPHI</name>
<proteinExistence type="predicted"/>
<sequence length="242" mass="28481">MDQKKNELLDFVVKAHGGIEKWEQFNNVTLQLKIGGETWKIKGQENILSDVTFTANTKFQYANYYPVFGPEIRSVFEYQRVALEDRAGKLIEELLDPRASILNHLAGTWSKLEAIYFASYAAWTYFTSPFIFTYPGFVTNEIEPWIEGDETWRRLEVFFPDHIETHNKRQVFYYDAAGHLRRHDYWADVFGKTPTAHYVFDYREFMGIKLPTKRKVYSQDGQNGFKPEPVWIDIEVTDVKFS</sequence>
<comment type="caution">
    <text evidence="1">The sequence shown here is derived from an EMBL/GenBank/DDBJ whole genome shotgun (WGS) entry which is preliminary data.</text>
</comment>
<protein>
    <submittedName>
        <fullName evidence="1">Uncharacterized protein</fullName>
    </submittedName>
</protein>
<gene>
    <name evidence="1" type="ORF">RG47T_2143</name>
</gene>
<evidence type="ECO:0000313" key="2">
    <source>
        <dbReference type="Proteomes" id="UP000186720"/>
    </source>
</evidence>
<dbReference type="Proteomes" id="UP000186720">
    <property type="component" value="Unassembled WGS sequence"/>
</dbReference>